<dbReference type="OMA" id="YDNRENQ"/>
<dbReference type="STRING" id="6239.ZK858.8.1"/>
<protein>
    <submittedName>
        <fullName evidence="2">t-SNARE coiled-coil homology domain-containing protein</fullName>
    </submittedName>
</protein>
<evidence type="ECO:0000313" key="3">
    <source>
        <dbReference type="Proteomes" id="UP000001940"/>
    </source>
</evidence>
<dbReference type="Proteomes" id="UP000001940">
    <property type="component" value="Chromosome I"/>
</dbReference>
<dbReference type="KEGG" id="cel:CELE_ZK858.8"/>
<evidence type="ECO:0000313" key="2">
    <source>
        <dbReference type="EMBL" id="CAE18047.1"/>
    </source>
</evidence>
<organism evidence="2 3">
    <name type="scientific">Caenorhabditis elegans</name>
    <dbReference type="NCBI Taxonomy" id="6239"/>
    <lineage>
        <taxon>Eukaryota</taxon>
        <taxon>Metazoa</taxon>
        <taxon>Ecdysozoa</taxon>
        <taxon>Nematoda</taxon>
        <taxon>Chromadorea</taxon>
        <taxon>Rhabditida</taxon>
        <taxon>Rhabditina</taxon>
        <taxon>Rhabditomorpha</taxon>
        <taxon>Rhabditoidea</taxon>
        <taxon>Rhabditidae</taxon>
        <taxon>Peloderinae</taxon>
        <taxon>Caenorhabditis</taxon>
    </lineage>
</organism>
<dbReference type="HOGENOM" id="CLU_1162046_0_0_1"/>
<feature type="region of interest" description="Disordered" evidence="1">
    <location>
        <begin position="40"/>
        <end position="75"/>
    </location>
</feature>
<dbReference type="FunCoup" id="Q7YTH3">
    <property type="interactions" value="1522"/>
</dbReference>
<dbReference type="UCSC" id="ZK858.8">
    <property type="organism name" value="c. elegans"/>
</dbReference>
<dbReference type="WormBase" id="ZK858.8">
    <property type="protein sequence ID" value="CE35173"/>
    <property type="gene ID" value="WBGene00014121"/>
</dbReference>
<name>Q7YTH3_CAEEL</name>
<reference evidence="2 3" key="1">
    <citation type="journal article" date="1998" name="Science">
        <title>Genome sequence of the nematode C. elegans: a platform for investigating biology.</title>
        <authorList>
            <consortium name="The C. elegans sequencing consortium"/>
            <person name="Sulson J.E."/>
            <person name="Waterston R."/>
        </authorList>
    </citation>
    <scope>NUCLEOTIDE SEQUENCE [LARGE SCALE GENOMIC DNA]</scope>
    <source>
        <strain evidence="2 3">Bristol N2</strain>
    </source>
</reference>
<dbReference type="Bgee" id="WBGene00014121">
    <property type="expression patterns" value="Expressed in adult organism and 1 other cell type or tissue"/>
</dbReference>
<dbReference type="EMBL" id="BX284601">
    <property type="protein sequence ID" value="CAE18047.1"/>
    <property type="molecule type" value="Genomic_DNA"/>
</dbReference>
<dbReference type="CTD" id="3564768"/>
<dbReference type="AGR" id="WB:WBGene00014121"/>
<dbReference type="GeneID" id="3564768"/>
<dbReference type="PaxDb" id="6239-ZK858.8"/>
<gene>
    <name evidence="2" type="ORF">CELE_ZK858.8</name>
    <name evidence="2 4" type="ORF">ZK858.8</name>
</gene>
<proteinExistence type="predicted"/>
<dbReference type="AlphaFoldDB" id="Q7YTH3"/>
<keyword evidence="3" id="KW-1185">Reference proteome</keyword>
<dbReference type="RefSeq" id="NP_001021881.1">
    <property type="nucleotide sequence ID" value="NM_001026710.1"/>
</dbReference>
<dbReference type="OrthoDB" id="5828693at2759"/>
<evidence type="ECO:0000313" key="4">
    <source>
        <dbReference type="WormBase" id="ZK858.8"/>
    </source>
</evidence>
<dbReference type="SMR" id="Q7YTH3"/>
<accession>Q7YTH3</accession>
<dbReference type="eggNOG" id="ENOG502THJT">
    <property type="taxonomic scope" value="Eukaryota"/>
</dbReference>
<dbReference type="InParanoid" id="Q7YTH3"/>
<evidence type="ECO:0000256" key="1">
    <source>
        <dbReference type="SAM" id="MobiDB-lite"/>
    </source>
</evidence>
<sequence>MNPIWNPEFHQFMMNNQQRAQAGGNRQFQAVQPQIRQNQVVDRNIQPPRRHNAPAPNQNRRNHQQRHNNMNMPRRGNLNIQRDVMSRDELERIETMTRKNYQTRTAVEYDNRENQCWTNILENIEQQTHQFSHSTSDHNFNGGDIFIPNEESIRSTLRAENQAETILATRDLLLNFGATEQELSGALATLEIHLRTNAAEFNTIDDLSNELIKTAGQLTTEIDELDDILSRIDRLRIQK</sequence>